<protein>
    <submittedName>
        <fullName evidence="2">Sigma-70 family RNA polymerase sigma factor</fullName>
    </submittedName>
</protein>
<gene>
    <name evidence="2" type="ORF">GKC39_18845</name>
    <name evidence="3" type="ORF">GKC39_19660</name>
</gene>
<proteinExistence type="predicted"/>
<reference evidence="2" key="1">
    <citation type="submission" date="2019-11" db="EMBL/GenBank/DDBJ databases">
        <title>Draft Genome Sequence of Plant Growth-Promoting Rhizosphere-Associated Bacteria.</title>
        <authorList>
            <person name="Vasilyev I.Y."/>
            <person name="Radchenko V."/>
            <person name="Ilnitskaya E.V."/>
        </authorList>
    </citation>
    <scope>NUCLEOTIDE SEQUENCE</scope>
    <source>
        <strain evidence="2">VRA_517_n</strain>
        <plasmid evidence="3">unnamed01</plasmid>
    </source>
</reference>
<dbReference type="InterPro" id="IPR014284">
    <property type="entry name" value="RNA_pol_sigma-70_dom"/>
</dbReference>
<dbReference type="NCBIfam" id="TIGR02937">
    <property type="entry name" value="sigma70-ECF"/>
    <property type="match status" value="1"/>
</dbReference>
<organism evidence="2">
    <name type="scientific">Bacillus velezensis</name>
    <dbReference type="NCBI Taxonomy" id="492670"/>
    <lineage>
        <taxon>Bacteria</taxon>
        <taxon>Bacillati</taxon>
        <taxon>Bacillota</taxon>
        <taxon>Bacilli</taxon>
        <taxon>Bacillales</taxon>
        <taxon>Bacillaceae</taxon>
        <taxon>Bacillus</taxon>
        <taxon>Bacillus amyloliquefaciens group</taxon>
    </lineage>
</organism>
<dbReference type="Pfam" id="PF08281">
    <property type="entry name" value="Sigma70_r4_2"/>
    <property type="match status" value="1"/>
</dbReference>
<dbReference type="EMBL" id="WKKV01000044">
    <property type="protein sequence ID" value="MSE04236.1"/>
    <property type="molecule type" value="Genomic_DNA"/>
</dbReference>
<dbReference type="NCBIfam" id="NF005385">
    <property type="entry name" value="PRK06930.1"/>
    <property type="match status" value="1"/>
</dbReference>
<evidence type="ECO:0000313" key="2">
    <source>
        <dbReference type="EMBL" id="MSE04101.1"/>
    </source>
</evidence>
<dbReference type="CDD" id="cd06171">
    <property type="entry name" value="Sigma70_r4"/>
    <property type="match status" value="1"/>
</dbReference>
<evidence type="ECO:0000259" key="1">
    <source>
        <dbReference type="Pfam" id="PF08281"/>
    </source>
</evidence>
<dbReference type="RefSeq" id="WP_025852600.1">
    <property type="nucleotide sequence ID" value="NZ_BPWC01000001.1"/>
</dbReference>
<dbReference type="GO" id="GO:0006352">
    <property type="term" value="P:DNA-templated transcription initiation"/>
    <property type="evidence" value="ECO:0007669"/>
    <property type="project" value="InterPro"/>
</dbReference>
<name>A0A6A8LLE0_BACVE</name>
<comment type="caution">
    <text evidence="2">The sequence shown here is derived from an EMBL/GenBank/DDBJ whole genome shotgun (WGS) entry which is preliminary data.</text>
</comment>
<dbReference type="SUPFAM" id="SSF88659">
    <property type="entry name" value="Sigma3 and sigma4 domains of RNA polymerase sigma factors"/>
    <property type="match status" value="1"/>
</dbReference>
<dbReference type="Gene3D" id="1.10.10.10">
    <property type="entry name" value="Winged helix-like DNA-binding domain superfamily/Winged helix DNA-binding domain"/>
    <property type="match status" value="1"/>
</dbReference>
<sequence length="172" mass="19848">MQDLIIEYKRALKEARKMYRSFSETPGVEMTAAQKNDKKIIGSMISDIEFTLEWLQNGRQPGARRGADRRDAYQRTILADPRLIDALSEEYAIVQEAEGEVSDWDKERIADALSVLTEREKDIFMMHAVQHMSFEEIAQLLGIKKGTVQKNIERSRLKMKNRADHSLFCLAL</sequence>
<dbReference type="AlphaFoldDB" id="A0A6A8LLE0"/>
<keyword evidence="3" id="KW-0614">Plasmid</keyword>
<dbReference type="InterPro" id="IPR013324">
    <property type="entry name" value="RNA_pol_sigma_r3/r4-like"/>
</dbReference>
<dbReference type="GO" id="GO:0016987">
    <property type="term" value="F:sigma factor activity"/>
    <property type="evidence" value="ECO:0007669"/>
    <property type="project" value="InterPro"/>
</dbReference>
<evidence type="ECO:0000313" key="3">
    <source>
        <dbReference type="EMBL" id="MSE04236.1"/>
    </source>
</evidence>
<accession>A0A6A8LLE0</accession>
<dbReference type="GO" id="GO:0003677">
    <property type="term" value="F:DNA binding"/>
    <property type="evidence" value="ECO:0007669"/>
    <property type="project" value="InterPro"/>
</dbReference>
<dbReference type="InterPro" id="IPR036388">
    <property type="entry name" value="WH-like_DNA-bd_sf"/>
</dbReference>
<dbReference type="InterPro" id="IPR013249">
    <property type="entry name" value="RNA_pol_sigma70_r4_t2"/>
</dbReference>
<geneLocation type="plasmid" evidence="3">
    <name>unnamed01</name>
</geneLocation>
<dbReference type="EMBL" id="WKKV01000015">
    <property type="protein sequence ID" value="MSE04101.1"/>
    <property type="molecule type" value="Genomic_DNA"/>
</dbReference>
<feature type="domain" description="RNA polymerase sigma factor 70 region 4 type 2" evidence="1">
    <location>
        <begin position="107"/>
        <end position="159"/>
    </location>
</feature>